<keyword evidence="1" id="KW-0862">Zinc</keyword>
<dbReference type="Proteomes" id="UP000799428">
    <property type="component" value="Unassembled WGS sequence"/>
</dbReference>
<evidence type="ECO:0000313" key="5">
    <source>
        <dbReference type="Proteomes" id="UP000799428"/>
    </source>
</evidence>
<dbReference type="OrthoDB" id="4360000at2759"/>
<evidence type="ECO:0000256" key="2">
    <source>
        <dbReference type="SAM" id="MobiDB-lite"/>
    </source>
</evidence>
<feature type="compositionally biased region" description="Basic and acidic residues" evidence="2">
    <location>
        <begin position="66"/>
        <end position="92"/>
    </location>
</feature>
<reference evidence="4" key="1">
    <citation type="journal article" date="2020" name="Stud. Mycol.">
        <title>101 Dothideomycetes genomes: a test case for predicting lifestyles and emergence of pathogens.</title>
        <authorList>
            <person name="Haridas S."/>
            <person name="Albert R."/>
            <person name="Binder M."/>
            <person name="Bloem J."/>
            <person name="Labutti K."/>
            <person name="Salamov A."/>
            <person name="Andreopoulos B."/>
            <person name="Baker S."/>
            <person name="Barry K."/>
            <person name="Bills G."/>
            <person name="Bluhm B."/>
            <person name="Cannon C."/>
            <person name="Castanera R."/>
            <person name="Culley D."/>
            <person name="Daum C."/>
            <person name="Ezra D."/>
            <person name="Gonzalez J."/>
            <person name="Henrissat B."/>
            <person name="Kuo A."/>
            <person name="Liang C."/>
            <person name="Lipzen A."/>
            <person name="Lutzoni F."/>
            <person name="Magnuson J."/>
            <person name="Mondo S."/>
            <person name="Nolan M."/>
            <person name="Ohm R."/>
            <person name="Pangilinan J."/>
            <person name="Park H.-J."/>
            <person name="Ramirez L."/>
            <person name="Alfaro M."/>
            <person name="Sun H."/>
            <person name="Tritt A."/>
            <person name="Yoshinaga Y."/>
            <person name="Zwiers L.-H."/>
            <person name="Turgeon B."/>
            <person name="Goodwin S."/>
            <person name="Spatafora J."/>
            <person name="Crous P."/>
            <person name="Grigoriev I."/>
        </authorList>
    </citation>
    <scope>NUCLEOTIDE SEQUENCE</scope>
    <source>
        <strain evidence="4">CBS 279.74</strain>
    </source>
</reference>
<protein>
    <recommendedName>
        <fullName evidence="3">C2H2-type domain-containing protein</fullName>
    </recommendedName>
</protein>
<organism evidence="4 5">
    <name type="scientific">Pleomassaria siparia CBS 279.74</name>
    <dbReference type="NCBI Taxonomy" id="1314801"/>
    <lineage>
        <taxon>Eukaryota</taxon>
        <taxon>Fungi</taxon>
        <taxon>Dikarya</taxon>
        <taxon>Ascomycota</taxon>
        <taxon>Pezizomycotina</taxon>
        <taxon>Dothideomycetes</taxon>
        <taxon>Pleosporomycetidae</taxon>
        <taxon>Pleosporales</taxon>
        <taxon>Pleomassariaceae</taxon>
        <taxon>Pleomassaria</taxon>
    </lineage>
</organism>
<dbReference type="GO" id="GO:0008270">
    <property type="term" value="F:zinc ion binding"/>
    <property type="evidence" value="ECO:0007669"/>
    <property type="project" value="UniProtKB-KW"/>
</dbReference>
<proteinExistence type="predicted"/>
<dbReference type="InterPro" id="IPR013087">
    <property type="entry name" value="Znf_C2H2_type"/>
</dbReference>
<name>A0A6G1K5B9_9PLEO</name>
<sequence length="427" mass="49026">MTPPTVGVTTMDEFMRALEERVPDLEDTLKNTTYDHNYTSMPETRLTLTNIRKTRIKTQTGTGRNSDTKHQGETETPHNMEIKELDLERTDPIRNQTNMESLPERDADPNQYDTYSEHVQSLSVNENEYNPEQEDWGPDHESDDTTEFDPATWAPLPTISYIANQHTDPSRKPGNCHYCGKGFPLGNQLHKHIRKEHRLEAEIYTVQPHTDGEYTPQTPQASRPKTGQRDKILVVKSAAPPPIDNPYTYRNWYTLRLKASGSRTGNLVEVTPDTGAAYITLYIPSRRNTNETVFALWRIRVYVVENLKPDLLLGMDTLVPQNVIIDLDRKLMIQPECQNVTAEITLHPKNSNPTQSHKITAKESTLIPARSAVLVPIHTVRPLLKEHDYLMELMEQRPYQARTYRALINHNTTQVMMRNDGPELIRI</sequence>
<feature type="region of interest" description="Disordered" evidence="2">
    <location>
        <begin position="54"/>
        <end position="112"/>
    </location>
</feature>
<keyword evidence="1" id="KW-0479">Metal-binding</keyword>
<keyword evidence="1" id="KW-0863">Zinc-finger</keyword>
<evidence type="ECO:0000256" key="1">
    <source>
        <dbReference type="PROSITE-ProRule" id="PRU00042"/>
    </source>
</evidence>
<dbReference type="PROSITE" id="PS50157">
    <property type="entry name" value="ZINC_FINGER_C2H2_2"/>
    <property type="match status" value="1"/>
</dbReference>
<accession>A0A6G1K5B9</accession>
<feature type="compositionally biased region" description="Polar residues" evidence="2">
    <location>
        <begin position="215"/>
        <end position="225"/>
    </location>
</feature>
<evidence type="ECO:0000259" key="3">
    <source>
        <dbReference type="PROSITE" id="PS50157"/>
    </source>
</evidence>
<feature type="region of interest" description="Disordered" evidence="2">
    <location>
        <begin position="206"/>
        <end position="228"/>
    </location>
</feature>
<gene>
    <name evidence="4" type="ORF">K504DRAFT_503266</name>
</gene>
<dbReference type="AlphaFoldDB" id="A0A6G1K5B9"/>
<feature type="compositionally biased region" description="Polar residues" evidence="2">
    <location>
        <begin position="54"/>
        <end position="65"/>
    </location>
</feature>
<dbReference type="PROSITE" id="PS00028">
    <property type="entry name" value="ZINC_FINGER_C2H2_1"/>
    <property type="match status" value="1"/>
</dbReference>
<feature type="domain" description="C2H2-type" evidence="3">
    <location>
        <begin position="174"/>
        <end position="202"/>
    </location>
</feature>
<keyword evidence="5" id="KW-1185">Reference proteome</keyword>
<evidence type="ECO:0000313" key="4">
    <source>
        <dbReference type="EMBL" id="KAF2708079.1"/>
    </source>
</evidence>
<dbReference type="EMBL" id="MU005772">
    <property type="protein sequence ID" value="KAF2708079.1"/>
    <property type="molecule type" value="Genomic_DNA"/>
</dbReference>